<evidence type="ECO:0000256" key="11">
    <source>
        <dbReference type="SAM" id="MobiDB-lite"/>
    </source>
</evidence>
<evidence type="ECO:0000256" key="1">
    <source>
        <dbReference type="ARBA" id="ARBA00004606"/>
    </source>
</evidence>
<evidence type="ECO:0000256" key="7">
    <source>
        <dbReference type="ARBA" id="ARBA00023054"/>
    </source>
</evidence>
<evidence type="ECO:0000256" key="2">
    <source>
        <dbReference type="ARBA" id="ARBA00007474"/>
    </source>
</evidence>
<proteinExistence type="inferred from homology"/>
<comment type="similarity">
    <text evidence="2">Belongs to the GOLM family.</text>
</comment>
<name>A0A8C3LD82_CHRPC</name>
<feature type="region of interest" description="Disordered" evidence="11">
    <location>
        <begin position="203"/>
        <end position="268"/>
    </location>
</feature>
<organism evidence="12 13">
    <name type="scientific">Chrysolophus pictus</name>
    <name type="common">Golden pheasant</name>
    <name type="synonym">Phasianus pictus</name>
    <dbReference type="NCBI Taxonomy" id="9089"/>
    <lineage>
        <taxon>Eukaryota</taxon>
        <taxon>Metazoa</taxon>
        <taxon>Chordata</taxon>
        <taxon>Craniata</taxon>
        <taxon>Vertebrata</taxon>
        <taxon>Euteleostomi</taxon>
        <taxon>Archelosauria</taxon>
        <taxon>Archosauria</taxon>
        <taxon>Dinosauria</taxon>
        <taxon>Saurischia</taxon>
        <taxon>Theropoda</taxon>
        <taxon>Coelurosauria</taxon>
        <taxon>Aves</taxon>
        <taxon>Neognathae</taxon>
        <taxon>Galloanserae</taxon>
        <taxon>Galliformes</taxon>
        <taxon>Phasianidae</taxon>
        <taxon>Phasianinae</taxon>
        <taxon>Chrysolophus</taxon>
    </lineage>
</organism>
<accession>A0A8C3LD82</accession>
<dbReference type="PANTHER" id="PTHR15896:SF7">
    <property type="entry name" value="PROTEIN GOLM2"/>
    <property type="match status" value="1"/>
</dbReference>
<dbReference type="GO" id="GO:0016020">
    <property type="term" value="C:membrane"/>
    <property type="evidence" value="ECO:0007669"/>
    <property type="project" value="UniProtKB-SubCell"/>
</dbReference>
<evidence type="ECO:0000256" key="8">
    <source>
        <dbReference type="ARBA" id="ARBA00023136"/>
    </source>
</evidence>
<keyword evidence="6" id="KW-1133">Transmembrane helix</keyword>
<evidence type="ECO:0000256" key="3">
    <source>
        <dbReference type="ARBA" id="ARBA00016211"/>
    </source>
</evidence>
<evidence type="ECO:0000256" key="9">
    <source>
        <dbReference type="ARBA" id="ARBA00030486"/>
    </source>
</evidence>
<dbReference type="Proteomes" id="UP000694543">
    <property type="component" value="Unplaced"/>
</dbReference>
<evidence type="ECO:0000313" key="13">
    <source>
        <dbReference type="Proteomes" id="UP000694543"/>
    </source>
</evidence>
<dbReference type="InterPro" id="IPR026139">
    <property type="entry name" value="GOLM1/CASC4"/>
</dbReference>
<comment type="subcellular location">
    <subcellularLocation>
        <location evidence="1">Membrane</location>
        <topology evidence="1">Single-pass type II membrane protein</topology>
    </subcellularLocation>
</comment>
<feature type="coiled-coil region" evidence="10">
    <location>
        <begin position="16"/>
        <end position="170"/>
    </location>
</feature>
<protein>
    <recommendedName>
        <fullName evidence="3">Protein GOLM2</fullName>
    </recommendedName>
    <alternativeName>
        <fullName evidence="9">Golgi membrane protein 2</fullName>
    </alternativeName>
</protein>
<evidence type="ECO:0000256" key="10">
    <source>
        <dbReference type="SAM" id="Coils"/>
    </source>
</evidence>
<evidence type="ECO:0000313" key="12">
    <source>
        <dbReference type="Ensembl" id="ENSCPIP00010008678.1"/>
    </source>
</evidence>
<feature type="region of interest" description="Disordered" evidence="11">
    <location>
        <begin position="314"/>
        <end position="370"/>
    </location>
</feature>
<dbReference type="AlphaFoldDB" id="A0A8C3LD82"/>
<reference evidence="12" key="1">
    <citation type="submission" date="2025-08" db="UniProtKB">
        <authorList>
            <consortium name="Ensembl"/>
        </authorList>
    </citation>
    <scope>IDENTIFICATION</scope>
</reference>
<keyword evidence="7 10" id="KW-0175">Coiled coil</keyword>
<evidence type="ECO:0000256" key="6">
    <source>
        <dbReference type="ARBA" id="ARBA00022989"/>
    </source>
</evidence>
<dbReference type="PRINTS" id="PR02084">
    <property type="entry name" value="GOLM1CASC4"/>
</dbReference>
<sequence length="391" mass="44446">VIAVLAFNCWNAASRQAVLREELAELQSQAKRTEVARGRLEKRNSDLLGRVDSHRKQLEQKEADYSQLSSRLQARDGQVKRCEDSRVKLQNNISYQMADIHRLKEQLAELRQEFIRQEDQLHEYKKNNTYLTRRLEYDSLQCGQQIKEMRMQHEENIKKLMDQIVQEQKATQRIQSIKDAEINPNGDDQAMSKTVPEMEVKNAENNELPSDRGVNGKEKVKPGGDAGMPEIEDNDPAKAEDTPTANTEHTPFSVGLHGDNDGNADIVKEVPPNSLQHLNFGENMESQNENKIEADHIDLQKSRAVDLQKMKQSRFFDENESPVDPQQGSKLADYNGDDGNVGEYEADKQAELAYNEEEDGDGGEEDVQGELGPYLHPIVIKSTLNFLVEFV</sequence>
<reference evidence="12" key="2">
    <citation type="submission" date="2025-09" db="UniProtKB">
        <authorList>
            <consortium name="Ensembl"/>
        </authorList>
    </citation>
    <scope>IDENTIFICATION</scope>
</reference>
<dbReference type="PANTHER" id="PTHR15896">
    <property type="entry name" value="GOLGI PHOSPHOPROTEIN 2/GP73-RELATED"/>
    <property type="match status" value="1"/>
</dbReference>
<keyword evidence="5" id="KW-0735">Signal-anchor</keyword>
<keyword evidence="13" id="KW-1185">Reference proteome</keyword>
<keyword evidence="4" id="KW-0812">Transmembrane</keyword>
<dbReference type="Ensembl" id="ENSCPIT00010010249.1">
    <property type="protein sequence ID" value="ENSCPIP00010008678.1"/>
    <property type="gene ID" value="ENSCPIG00010006741.1"/>
</dbReference>
<evidence type="ECO:0000256" key="4">
    <source>
        <dbReference type="ARBA" id="ARBA00022692"/>
    </source>
</evidence>
<feature type="compositionally biased region" description="Acidic residues" evidence="11">
    <location>
        <begin position="354"/>
        <end position="368"/>
    </location>
</feature>
<keyword evidence="8" id="KW-0472">Membrane</keyword>
<evidence type="ECO:0000256" key="5">
    <source>
        <dbReference type="ARBA" id="ARBA00022968"/>
    </source>
</evidence>